<dbReference type="SMART" id="SM00448">
    <property type="entry name" value="REC"/>
    <property type="match status" value="1"/>
</dbReference>
<dbReference type="SUPFAM" id="SSF52172">
    <property type="entry name" value="CheY-like"/>
    <property type="match status" value="1"/>
</dbReference>
<evidence type="ECO:0000259" key="3">
    <source>
        <dbReference type="PROSITE" id="PS50110"/>
    </source>
</evidence>
<evidence type="ECO:0000313" key="4">
    <source>
        <dbReference type="EMBL" id="AMR80474.1"/>
    </source>
</evidence>
<feature type="domain" description="Response regulatory" evidence="3">
    <location>
        <begin position="5"/>
        <end position="121"/>
    </location>
</feature>
<reference evidence="4 5" key="1">
    <citation type="submission" date="2016-03" db="EMBL/GenBank/DDBJ databases">
        <title>Complete genome sequence of a novel chlorpyrifos degrading bacterium, Cupriavidus nantongensis sp. X1.</title>
        <authorList>
            <person name="Fang L."/>
        </authorList>
    </citation>
    <scope>NUCLEOTIDE SEQUENCE [LARGE SCALE GENOMIC DNA]</scope>
    <source>
        <strain evidence="4 5">X1</strain>
    </source>
</reference>
<evidence type="ECO:0000256" key="2">
    <source>
        <dbReference type="PROSITE-ProRule" id="PRU00169"/>
    </source>
</evidence>
<dbReference type="EMBL" id="CP014845">
    <property type="protein sequence ID" value="AMR80474.1"/>
    <property type="molecule type" value="Genomic_DNA"/>
</dbReference>
<dbReference type="Pfam" id="PF00072">
    <property type="entry name" value="Response_reg"/>
    <property type="match status" value="1"/>
</dbReference>
<dbReference type="AlphaFoldDB" id="A0A142JQW2"/>
<dbReference type="InterPro" id="IPR011006">
    <property type="entry name" value="CheY-like_superfamily"/>
</dbReference>
<feature type="modified residue" description="4-aspartylphosphate" evidence="2">
    <location>
        <position position="54"/>
    </location>
</feature>
<protein>
    <submittedName>
        <fullName evidence="4">Two-component system response regulator</fullName>
    </submittedName>
</protein>
<dbReference type="RefSeq" id="WP_062802322.1">
    <property type="nucleotide sequence ID" value="NZ_CP014845.1"/>
</dbReference>
<dbReference type="PANTHER" id="PTHR44591:SF25">
    <property type="entry name" value="CHEMOTAXIS TWO-COMPONENT RESPONSE REGULATOR"/>
    <property type="match status" value="1"/>
</dbReference>
<dbReference type="InterPro" id="IPR001789">
    <property type="entry name" value="Sig_transdc_resp-reg_receiver"/>
</dbReference>
<proteinExistence type="predicted"/>
<accession>A0A142JQW2</accession>
<dbReference type="OrthoDB" id="9800897at2"/>
<gene>
    <name evidence="4" type="ORF">A2G96_21755</name>
</gene>
<evidence type="ECO:0000313" key="5">
    <source>
        <dbReference type="Proteomes" id="UP000075238"/>
    </source>
</evidence>
<dbReference type="STRING" id="1796606.A2G96_21755"/>
<name>A0A142JQW2_9BURK</name>
<keyword evidence="1 2" id="KW-0597">Phosphoprotein</keyword>
<dbReference type="PANTHER" id="PTHR44591">
    <property type="entry name" value="STRESS RESPONSE REGULATOR PROTEIN 1"/>
    <property type="match status" value="1"/>
</dbReference>
<dbReference type="PROSITE" id="PS50110">
    <property type="entry name" value="RESPONSE_REGULATORY"/>
    <property type="match status" value="1"/>
</dbReference>
<dbReference type="GO" id="GO:0000160">
    <property type="term" value="P:phosphorelay signal transduction system"/>
    <property type="evidence" value="ECO:0007669"/>
    <property type="project" value="InterPro"/>
</dbReference>
<keyword evidence="5" id="KW-1185">Reference proteome</keyword>
<evidence type="ECO:0000256" key="1">
    <source>
        <dbReference type="ARBA" id="ARBA00022553"/>
    </source>
</evidence>
<sequence>MSLPSILVVDDSPSLRRMIGACLRTGGFDVTEAADGDQAHALALAGHFGMLVTDQVMPGMDGLTLIRSLRATPRYARLPILMLTTEQDGSIRAQARAAGASGFLPKPFDPDGLMQAVAALLDPAPPTSEG</sequence>
<dbReference type="Proteomes" id="UP000075238">
    <property type="component" value="Chromosome 2"/>
</dbReference>
<dbReference type="KEGG" id="cnan:A2G96_21755"/>
<organism evidence="4 5">
    <name type="scientific">Cupriavidus nantongensis</name>
    <dbReference type="NCBI Taxonomy" id="1796606"/>
    <lineage>
        <taxon>Bacteria</taxon>
        <taxon>Pseudomonadati</taxon>
        <taxon>Pseudomonadota</taxon>
        <taxon>Betaproteobacteria</taxon>
        <taxon>Burkholderiales</taxon>
        <taxon>Burkholderiaceae</taxon>
        <taxon>Cupriavidus</taxon>
    </lineage>
</organism>
<dbReference type="InterPro" id="IPR050595">
    <property type="entry name" value="Bact_response_regulator"/>
</dbReference>
<dbReference type="Gene3D" id="3.40.50.2300">
    <property type="match status" value="1"/>
</dbReference>